<evidence type="ECO:0000256" key="13">
    <source>
        <dbReference type="PIRSR" id="PIRSR602401-1"/>
    </source>
</evidence>
<keyword evidence="5 13" id="KW-0349">Heme</keyword>
<dbReference type="PRINTS" id="PR00463">
    <property type="entry name" value="EP450I"/>
</dbReference>
<evidence type="ECO:0000256" key="8">
    <source>
        <dbReference type="ARBA" id="ARBA00022989"/>
    </source>
</evidence>
<accession>A0A5C2SNQ2</accession>
<dbReference type="CDD" id="cd11065">
    <property type="entry name" value="CYP64-like"/>
    <property type="match status" value="1"/>
</dbReference>
<evidence type="ECO:0000256" key="7">
    <source>
        <dbReference type="ARBA" id="ARBA00022723"/>
    </source>
</evidence>
<evidence type="ECO:0000256" key="6">
    <source>
        <dbReference type="ARBA" id="ARBA00022692"/>
    </source>
</evidence>
<comment type="similarity">
    <text evidence="4 14">Belongs to the cytochrome P450 family.</text>
</comment>
<dbReference type="GO" id="GO:0020037">
    <property type="term" value="F:heme binding"/>
    <property type="evidence" value="ECO:0007669"/>
    <property type="project" value="InterPro"/>
</dbReference>
<keyword evidence="12" id="KW-0472">Membrane</keyword>
<evidence type="ECO:0000256" key="14">
    <source>
        <dbReference type="RuleBase" id="RU000461"/>
    </source>
</evidence>
<evidence type="ECO:0000256" key="5">
    <source>
        <dbReference type="ARBA" id="ARBA00022617"/>
    </source>
</evidence>
<reference evidence="15" key="1">
    <citation type="journal article" date="2018" name="Genome Biol. Evol.">
        <title>Genomics and development of Lentinus tigrinus, a white-rot wood-decaying mushroom with dimorphic fruiting bodies.</title>
        <authorList>
            <person name="Wu B."/>
            <person name="Xu Z."/>
            <person name="Knudson A."/>
            <person name="Carlson A."/>
            <person name="Chen N."/>
            <person name="Kovaka S."/>
            <person name="LaButti K."/>
            <person name="Lipzen A."/>
            <person name="Pennachio C."/>
            <person name="Riley R."/>
            <person name="Schakwitz W."/>
            <person name="Umezawa K."/>
            <person name="Ohm R.A."/>
            <person name="Grigoriev I.V."/>
            <person name="Nagy L.G."/>
            <person name="Gibbons J."/>
            <person name="Hibbett D."/>
        </authorList>
    </citation>
    <scope>NUCLEOTIDE SEQUENCE [LARGE SCALE GENOMIC DNA]</scope>
    <source>
        <strain evidence="15">ALCF2SS1-6</strain>
    </source>
</reference>
<dbReference type="OrthoDB" id="2789670at2759"/>
<name>A0A5C2SNQ2_9APHY</name>
<dbReference type="STRING" id="1328759.A0A5C2SNQ2"/>
<keyword evidence="11 14" id="KW-0503">Monooxygenase</keyword>
<evidence type="ECO:0000256" key="9">
    <source>
        <dbReference type="ARBA" id="ARBA00023002"/>
    </source>
</evidence>
<comment type="cofactor">
    <cofactor evidence="1 13">
        <name>heme</name>
        <dbReference type="ChEBI" id="CHEBI:30413"/>
    </cofactor>
</comment>
<keyword evidence="9 14" id="KW-0560">Oxidoreductase</keyword>
<keyword evidence="16" id="KW-1185">Reference proteome</keyword>
<keyword evidence="6" id="KW-0812">Transmembrane</keyword>
<dbReference type="InterPro" id="IPR017972">
    <property type="entry name" value="Cyt_P450_CS"/>
</dbReference>
<gene>
    <name evidence="15" type="ORF">L227DRAFT_494172</name>
</gene>
<evidence type="ECO:0000256" key="10">
    <source>
        <dbReference type="ARBA" id="ARBA00023004"/>
    </source>
</evidence>
<feature type="binding site" description="axial binding residue" evidence="13">
    <location>
        <position position="439"/>
    </location>
    <ligand>
        <name>heme</name>
        <dbReference type="ChEBI" id="CHEBI:30413"/>
    </ligand>
    <ligandPart>
        <name>Fe</name>
        <dbReference type="ChEBI" id="CHEBI:18248"/>
    </ligandPart>
</feature>
<dbReference type="GO" id="GO:0004497">
    <property type="term" value="F:monooxygenase activity"/>
    <property type="evidence" value="ECO:0007669"/>
    <property type="project" value="UniProtKB-KW"/>
</dbReference>
<dbReference type="SUPFAM" id="SSF48264">
    <property type="entry name" value="Cytochrome P450"/>
    <property type="match status" value="1"/>
</dbReference>
<keyword evidence="7 13" id="KW-0479">Metal-binding</keyword>
<evidence type="ECO:0000256" key="1">
    <source>
        <dbReference type="ARBA" id="ARBA00001971"/>
    </source>
</evidence>
<dbReference type="InterPro" id="IPR001128">
    <property type="entry name" value="Cyt_P450"/>
</dbReference>
<dbReference type="InterPro" id="IPR050364">
    <property type="entry name" value="Cytochrome_P450_fung"/>
</dbReference>
<dbReference type="InterPro" id="IPR036396">
    <property type="entry name" value="Cyt_P450_sf"/>
</dbReference>
<comment type="pathway">
    <text evidence="3">Secondary metabolite biosynthesis.</text>
</comment>
<evidence type="ECO:0000256" key="3">
    <source>
        <dbReference type="ARBA" id="ARBA00005179"/>
    </source>
</evidence>
<dbReference type="AlphaFoldDB" id="A0A5C2SNQ2"/>
<dbReference type="GO" id="GO:0016020">
    <property type="term" value="C:membrane"/>
    <property type="evidence" value="ECO:0007669"/>
    <property type="project" value="UniProtKB-SubCell"/>
</dbReference>
<dbReference type="PANTHER" id="PTHR46300:SF7">
    <property type="entry name" value="P450, PUTATIVE (EUROFUNG)-RELATED"/>
    <property type="match status" value="1"/>
</dbReference>
<keyword evidence="8" id="KW-1133">Transmembrane helix</keyword>
<dbReference type="GO" id="GO:0016705">
    <property type="term" value="F:oxidoreductase activity, acting on paired donors, with incorporation or reduction of molecular oxygen"/>
    <property type="evidence" value="ECO:0007669"/>
    <property type="project" value="InterPro"/>
</dbReference>
<dbReference type="PANTHER" id="PTHR46300">
    <property type="entry name" value="P450, PUTATIVE (EUROFUNG)-RELATED-RELATED"/>
    <property type="match status" value="1"/>
</dbReference>
<dbReference type="GO" id="GO:0005506">
    <property type="term" value="F:iron ion binding"/>
    <property type="evidence" value="ECO:0007669"/>
    <property type="project" value="InterPro"/>
</dbReference>
<evidence type="ECO:0000256" key="2">
    <source>
        <dbReference type="ARBA" id="ARBA00004167"/>
    </source>
</evidence>
<evidence type="ECO:0000256" key="11">
    <source>
        <dbReference type="ARBA" id="ARBA00023033"/>
    </source>
</evidence>
<dbReference type="Proteomes" id="UP000313359">
    <property type="component" value="Unassembled WGS sequence"/>
</dbReference>
<proteinExistence type="inferred from homology"/>
<protein>
    <submittedName>
        <fullName evidence="15">Cytochrome P450</fullName>
    </submittedName>
</protein>
<dbReference type="EMBL" id="ML122252">
    <property type="protein sequence ID" value="RPD65433.1"/>
    <property type="molecule type" value="Genomic_DNA"/>
</dbReference>
<keyword evidence="10 13" id="KW-0408">Iron</keyword>
<sequence length="512" mass="58702">MNSIVLLLAVIVVTLLFIRFRRRQFILPPGPKPITLVGNVLDLTSRELWLRASEWARCYGDIVYLHVFGQGLLFLNTYEVAIDLLERKGSIYSDKPRLVMAGELCGCENMVAFTRYGDKARRQRRLMVKALGPNAIPNYHTLLEVETQQLLKRLADDPKNYETHVRRYAGTLTLLVVYGYRVTSNDDLFVNLAEECVDILSNRIASGGGIWPVDVFPFLRYLPLWFPGAGFKRKAIQWKARMQEFTDKPYELVKSRMREGTATPCFCTTLLEEMSEKHEKFAEQDFDLRWTANSMYSASLDTTVTVVLHFFLMMLQHPEVAKKAQKEIETVVGADRFPTFADRVSLPYVDAVMSEVLRWGTPVPLGLPHRLMEDDIYNDMHIPRGTLVFGNVWNMTRNPDVFPNPDAFHPERYMEKVDDATAHRRDPRNVIFGFGRRRCPGSHLIESSLWIVITSFLATFDIKKAVDEHGEIIEPAVVFENAVFRTPNTFPCDIQPRSARAMALIREQSASI</sequence>
<dbReference type="PROSITE" id="PS00086">
    <property type="entry name" value="CYTOCHROME_P450"/>
    <property type="match status" value="1"/>
</dbReference>
<evidence type="ECO:0000313" key="15">
    <source>
        <dbReference type="EMBL" id="RPD65433.1"/>
    </source>
</evidence>
<evidence type="ECO:0000256" key="4">
    <source>
        <dbReference type="ARBA" id="ARBA00010617"/>
    </source>
</evidence>
<evidence type="ECO:0000313" key="16">
    <source>
        <dbReference type="Proteomes" id="UP000313359"/>
    </source>
</evidence>
<dbReference type="Gene3D" id="1.10.630.10">
    <property type="entry name" value="Cytochrome P450"/>
    <property type="match status" value="1"/>
</dbReference>
<dbReference type="InterPro" id="IPR002401">
    <property type="entry name" value="Cyt_P450_E_grp-I"/>
</dbReference>
<dbReference type="Pfam" id="PF00067">
    <property type="entry name" value="p450"/>
    <property type="match status" value="1"/>
</dbReference>
<evidence type="ECO:0000256" key="12">
    <source>
        <dbReference type="ARBA" id="ARBA00023136"/>
    </source>
</evidence>
<comment type="subcellular location">
    <subcellularLocation>
        <location evidence="2">Membrane</location>
        <topology evidence="2">Single-pass membrane protein</topology>
    </subcellularLocation>
</comment>
<organism evidence="15 16">
    <name type="scientific">Lentinus tigrinus ALCF2SS1-6</name>
    <dbReference type="NCBI Taxonomy" id="1328759"/>
    <lineage>
        <taxon>Eukaryota</taxon>
        <taxon>Fungi</taxon>
        <taxon>Dikarya</taxon>
        <taxon>Basidiomycota</taxon>
        <taxon>Agaricomycotina</taxon>
        <taxon>Agaricomycetes</taxon>
        <taxon>Polyporales</taxon>
        <taxon>Polyporaceae</taxon>
        <taxon>Lentinus</taxon>
    </lineage>
</organism>